<dbReference type="NCBIfam" id="NF041908">
    <property type="entry name" value="HVO_2922"/>
    <property type="match status" value="1"/>
</dbReference>
<gene>
    <name evidence="2" type="ORF">EGH24_11245</name>
</gene>
<keyword evidence="3" id="KW-1185">Reference proteome</keyword>
<dbReference type="InterPro" id="IPR010879">
    <property type="entry name" value="DUF1508"/>
</dbReference>
<dbReference type="PANTHER" id="PTHR40606">
    <property type="match status" value="1"/>
</dbReference>
<dbReference type="Proteomes" id="UP000705823">
    <property type="component" value="Unassembled WGS sequence"/>
</dbReference>
<dbReference type="Pfam" id="PF07411">
    <property type="entry name" value="DUF1508"/>
    <property type="match status" value="1"/>
</dbReference>
<dbReference type="Gene3D" id="2.30.29.80">
    <property type="match status" value="1"/>
</dbReference>
<comment type="caution">
    <text evidence="2">The sequence shown here is derived from an EMBL/GenBank/DDBJ whole genome shotgun (WGS) entry which is preliminary data.</text>
</comment>
<dbReference type="InterPro" id="IPR036913">
    <property type="entry name" value="YegP-like_sf"/>
</dbReference>
<dbReference type="InterPro" id="IPR051141">
    <property type="entry name" value="UPF0339_domain"/>
</dbReference>
<name>A0A8J8P8A8_9EURY</name>
<accession>A0A8J8P8A8</accession>
<protein>
    <submittedName>
        <fullName evidence="2">DUF1508 domain-containing protein</fullName>
    </submittedName>
</protein>
<reference evidence="2" key="1">
    <citation type="submission" date="2019-02" db="EMBL/GenBank/DDBJ databases">
        <title>Halonotius sp. a new haloarchaeum isolated from saline soil.</title>
        <authorList>
            <person name="Duran-Viseras A."/>
            <person name="Sanchez-Porro C."/>
            <person name="Ventosa A."/>
        </authorList>
    </citation>
    <scope>NUCLEOTIDE SEQUENCE</scope>
    <source>
        <strain evidence="2">F15B</strain>
    </source>
</reference>
<dbReference type="OrthoDB" id="108721at2157"/>
<evidence type="ECO:0000313" key="2">
    <source>
        <dbReference type="EMBL" id="TQQ79205.1"/>
    </source>
</evidence>
<dbReference type="RefSeq" id="WP_142980241.1">
    <property type="nucleotide sequence ID" value="NZ_RKLU01000005.1"/>
</dbReference>
<dbReference type="SUPFAM" id="SSF160113">
    <property type="entry name" value="YegP-like"/>
    <property type="match status" value="1"/>
</dbReference>
<sequence length="60" mass="6774">MTATFELYTDNSDQWRWRLVHENGNIIADSGEGYASRQKCEQGLESVKENAPDADVVKAE</sequence>
<dbReference type="PANTHER" id="PTHR40606:SF1">
    <property type="entry name" value="UPF0339 PROTEIN YEGP"/>
    <property type="match status" value="1"/>
</dbReference>
<evidence type="ECO:0000313" key="3">
    <source>
        <dbReference type="Proteomes" id="UP000705823"/>
    </source>
</evidence>
<dbReference type="EMBL" id="RKLU01000005">
    <property type="protein sequence ID" value="TQQ79205.1"/>
    <property type="molecule type" value="Genomic_DNA"/>
</dbReference>
<proteinExistence type="predicted"/>
<evidence type="ECO:0000259" key="1">
    <source>
        <dbReference type="Pfam" id="PF07411"/>
    </source>
</evidence>
<feature type="domain" description="DUF1508" evidence="1">
    <location>
        <begin position="10"/>
        <end position="57"/>
    </location>
</feature>
<dbReference type="AlphaFoldDB" id="A0A8J8P8A8"/>
<organism evidence="2 3">
    <name type="scientific">Halonotius terrestris</name>
    <dbReference type="NCBI Taxonomy" id="2487750"/>
    <lineage>
        <taxon>Archaea</taxon>
        <taxon>Methanobacteriati</taxon>
        <taxon>Methanobacteriota</taxon>
        <taxon>Stenosarchaea group</taxon>
        <taxon>Halobacteria</taxon>
        <taxon>Halobacteriales</taxon>
        <taxon>Haloferacaceae</taxon>
        <taxon>Halonotius</taxon>
    </lineage>
</organism>